<name>A0A1F5NK65_9BACT</name>
<feature type="transmembrane region" description="Helical" evidence="1">
    <location>
        <begin position="42"/>
        <end position="60"/>
    </location>
</feature>
<evidence type="ECO:0000256" key="1">
    <source>
        <dbReference type="SAM" id="Phobius"/>
    </source>
</evidence>
<gene>
    <name evidence="2" type="ORF">A2751_02555</name>
</gene>
<proteinExistence type="predicted"/>
<sequence length="102" mass="11447">MKLKRLLIVSGLSVLGSGTALMFLDPAGRKMFSFFFLDNLEIVLPFSLIGTALGIIAGWLQPKPRPHCSTCTCIKQEDEFDQFMKAVLDDAQKNLRDRELPM</sequence>
<dbReference type="Proteomes" id="UP000176864">
    <property type="component" value="Unassembled WGS sequence"/>
</dbReference>
<protein>
    <submittedName>
        <fullName evidence="2">Uncharacterized protein</fullName>
    </submittedName>
</protein>
<evidence type="ECO:0000313" key="2">
    <source>
        <dbReference type="EMBL" id="OGE77902.1"/>
    </source>
</evidence>
<reference evidence="2 3" key="1">
    <citation type="journal article" date="2016" name="Nat. Commun.">
        <title>Thousands of microbial genomes shed light on interconnected biogeochemical processes in an aquifer system.</title>
        <authorList>
            <person name="Anantharaman K."/>
            <person name="Brown C.T."/>
            <person name="Hug L.A."/>
            <person name="Sharon I."/>
            <person name="Castelle C.J."/>
            <person name="Probst A.J."/>
            <person name="Thomas B.C."/>
            <person name="Singh A."/>
            <person name="Wilkins M.J."/>
            <person name="Karaoz U."/>
            <person name="Brodie E.L."/>
            <person name="Williams K.H."/>
            <person name="Hubbard S.S."/>
            <person name="Banfield J.F."/>
        </authorList>
    </citation>
    <scope>NUCLEOTIDE SEQUENCE [LARGE SCALE GENOMIC DNA]</scope>
</reference>
<organism evidence="2 3">
    <name type="scientific">Candidatus Doudnabacteria bacterium RIFCSPHIGHO2_01_FULL_46_14</name>
    <dbReference type="NCBI Taxonomy" id="1817824"/>
    <lineage>
        <taxon>Bacteria</taxon>
        <taxon>Candidatus Doudnaibacteriota</taxon>
    </lineage>
</organism>
<accession>A0A1F5NK65</accession>
<comment type="caution">
    <text evidence="2">The sequence shown here is derived from an EMBL/GenBank/DDBJ whole genome shotgun (WGS) entry which is preliminary data.</text>
</comment>
<dbReference type="AlphaFoldDB" id="A0A1F5NK65"/>
<evidence type="ECO:0000313" key="3">
    <source>
        <dbReference type="Proteomes" id="UP000176864"/>
    </source>
</evidence>
<keyword evidence="1" id="KW-0472">Membrane</keyword>
<keyword evidence="1" id="KW-0812">Transmembrane</keyword>
<dbReference type="EMBL" id="MFEK01000016">
    <property type="protein sequence ID" value="OGE77902.1"/>
    <property type="molecule type" value="Genomic_DNA"/>
</dbReference>
<keyword evidence="1" id="KW-1133">Transmembrane helix</keyword>